<dbReference type="EMBL" id="UINC01157445">
    <property type="protein sequence ID" value="SVD54433.1"/>
    <property type="molecule type" value="Genomic_DNA"/>
</dbReference>
<evidence type="ECO:0008006" key="2">
    <source>
        <dbReference type="Google" id="ProtNLM"/>
    </source>
</evidence>
<proteinExistence type="predicted"/>
<dbReference type="Gene3D" id="2.60.120.560">
    <property type="entry name" value="Exo-inulinase, domain 1"/>
    <property type="match status" value="1"/>
</dbReference>
<gene>
    <name evidence="1" type="ORF">METZ01_LOCUS407287</name>
</gene>
<accession>A0A382W6L4</accession>
<name>A0A382W6L4_9ZZZZ</name>
<sequence length="174" mass="19691">MLKRIIGFLMALLVLIPTSMTMAGTLIENFNDGDDEGWERSPQNPDSKVFWGVDKKEHAMKFDPKGVGWQQAISQMNFVGTDQVKNVREWKDYDIEVDIKLKEAVNYPGGPRGHVDLKTGGHYVVWLYPASGELKLYKNPGWDINAGIKTIGAGKFKPKVDEYHKIKLSYVAVY</sequence>
<evidence type="ECO:0000313" key="1">
    <source>
        <dbReference type="EMBL" id="SVD54433.1"/>
    </source>
</evidence>
<protein>
    <recommendedName>
        <fullName evidence="2">3-keto-disaccharide hydrolase domain-containing protein</fullName>
    </recommendedName>
</protein>
<reference evidence="1" key="1">
    <citation type="submission" date="2018-05" db="EMBL/GenBank/DDBJ databases">
        <authorList>
            <person name="Lanie J.A."/>
            <person name="Ng W.-L."/>
            <person name="Kazmierczak K.M."/>
            <person name="Andrzejewski T.M."/>
            <person name="Davidsen T.M."/>
            <person name="Wayne K.J."/>
            <person name="Tettelin H."/>
            <person name="Glass J.I."/>
            <person name="Rusch D."/>
            <person name="Podicherti R."/>
            <person name="Tsui H.-C.T."/>
            <person name="Winkler M.E."/>
        </authorList>
    </citation>
    <scope>NUCLEOTIDE SEQUENCE</scope>
</reference>
<dbReference type="AlphaFoldDB" id="A0A382W6L4"/>
<organism evidence="1">
    <name type="scientific">marine metagenome</name>
    <dbReference type="NCBI Taxonomy" id="408172"/>
    <lineage>
        <taxon>unclassified sequences</taxon>
        <taxon>metagenomes</taxon>
        <taxon>ecological metagenomes</taxon>
    </lineage>
</organism>